<keyword evidence="3" id="KW-1185">Reference proteome</keyword>
<evidence type="ECO:0000313" key="2">
    <source>
        <dbReference type="EMBL" id="ALN79520.1"/>
    </source>
</evidence>
<dbReference type="Gene3D" id="3.40.30.10">
    <property type="entry name" value="Glutaredoxin"/>
    <property type="match status" value="2"/>
</dbReference>
<dbReference type="PROSITE" id="PS51352">
    <property type="entry name" value="THIOREDOXIN_2"/>
    <property type="match status" value="1"/>
</dbReference>
<dbReference type="GO" id="GO:0016491">
    <property type="term" value="F:oxidoreductase activity"/>
    <property type="evidence" value="ECO:0007669"/>
    <property type="project" value="InterPro"/>
</dbReference>
<dbReference type="EMBL" id="CP011129">
    <property type="protein sequence ID" value="ALN79520.1"/>
    <property type="molecule type" value="Genomic_DNA"/>
</dbReference>
<feature type="domain" description="Thioredoxin" evidence="1">
    <location>
        <begin position="28"/>
        <end position="166"/>
    </location>
</feature>
<name>A0A0S2F7L7_LYSAN</name>
<dbReference type="Proteomes" id="UP000060787">
    <property type="component" value="Chromosome"/>
</dbReference>
<dbReference type="SUPFAM" id="SSF52833">
    <property type="entry name" value="Thioredoxin-like"/>
    <property type="match status" value="2"/>
</dbReference>
<dbReference type="InterPro" id="IPR013766">
    <property type="entry name" value="Thioredoxin_domain"/>
</dbReference>
<accession>A0A0S2F7L7</accession>
<dbReference type="KEGG" id="lab:LA76x_1363"/>
<dbReference type="CDD" id="cd02966">
    <property type="entry name" value="TlpA_like_family"/>
    <property type="match status" value="1"/>
</dbReference>
<organism evidence="2 3">
    <name type="scientific">Lysobacter antibioticus</name>
    <dbReference type="NCBI Taxonomy" id="84531"/>
    <lineage>
        <taxon>Bacteria</taxon>
        <taxon>Pseudomonadati</taxon>
        <taxon>Pseudomonadota</taxon>
        <taxon>Gammaproteobacteria</taxon>
        <taxon>Lysobacterales</taxon>
        <taxon>Lysobacteraceae</taxon>
        <taxon>Lysobacter</taxon>
    </lineage>
</organism>
<dbReference type="STRING" id="84531.LA76x_1363"/>
<dbReference type="AlphaFoldDB" id="A0A0S2F7L7"/>
<dbReference type="InterPro" id="IPR036249">
    <property type="entry name" value="Thioredoxin-like_sf"/>
</dbReference>
<dbReference type="Pfam" id="PF08534">
    <property type="entry name" value="Redoxin"/>
    <property type="match status" value="1"/>
</dbReference>
<dbReference type="PANTHER" id="PTHR42852:SF17">
    <property type="entry name" value="THIOREDOXIN-LIKE PROTEIN HI_1115"/>
    <property type="match status" value="1"/>
</dbReference>
<proteinExistence type="predicted"/>
<evidence type="ECO:0000259" key="1">
    <source>
        <dbReference type="PROSITE" id="PS51352"/>
    </source>
</evidence>
<dbReference type="InterPro" id="IPR050553">
    <property type="entry name" value="Thioredoxin_ResA/DsbE_sf"/>
</dbReference>
<reference evidence="2 3" key="1">
    <citation type="journal article" date="2015" name="BMC Genomics">
        <title>Comparative genomics and metabolic profiling of the genus Lysobacter.</title>
        <authorList>
            <person name="de Bruijn I."/>
            <person name="Cheng X."/>
            <person name="de Jager V."/>
            <person name="Exposito R.G."/>
            <person name="Watrous J."/>
            <person name="Patel N."/>
            <person name="Postma J."/>
            <person name="Dorrestein P.C."/>
            <person name="Kobayashi D."/>
            <person name="Raaijmakers J.M."/>
        </authorList>
    </citation>
    <scope>NUCLEOTIDE SEQUENCE [LARGE SCALE GENOMIC DNA]</scope>
    <source>
        <strain evidence="2 3">76</strain>
    </source>
</reference>
<dbReference type="InterPro" id="IPR013740">
    <property type="entry name" value="Redoxin"/>
</dbReference>
<dbReference type="PATRIC" id="fig|84531.8.peg.1394"/>
<sequence>MLAAWWWGGVRPAQAETGKEYAQQIGARLVGQAVPALVLTTIDGQRLDLGALRGRKAVYLKFWATWCVPCREQMPHFEKAQRSAGGDLQVVAINIGFDDTVEQIRAYRRELGLSMPIVRDDDGSLGERFGLRVTPQHVVIGKDGTVRYVGHLADARLDAAVAQARNTPGFDPRTLVAETPAAPVRNILQIGEPVPTSKIRTLEARQLALTDPVGQRPSVLAFLSPWCENYLQKTRPQSSQQCRVLREQLVSLGRDRSVRWVGIASGLWASEQDLRDYRNEHRVPVPLSLDRDGVLFRRFGVQRVPAVLVVGADGRLLRRIEVDDALPSRLQSLLGGAGGMARGNAAGAR</sequence>
<gene>
    <name evidence="2" type="ORF">LA76x_1363</name>
</gene>
<dbReference type="PANTHER" id="PTHR42852">
    <property type="entry name" value="THIOL:DISULFIDE INTERCHANGE PROTEIN DSBE"/>
    <property type="match status" value="1"/>
</dbReference>
<evidence type="ECO:0000313" key="3">
    <source>
        <dbReference type="Proteomes" id="UP000060787"/>
    </source>
</evidence>
<dbReference type="eggNOG" id="COG0526">
    <property type="taxonomic scope" value="Bacteria"/>
</dbReference>
<protein>
    <submittedName>
        <fullName evidence="2">AhpC/TSA family protein</fullName>
    </submittedName>
</protein>